<evidence type="ECO:0000313" key="2">
    <source>
        <dbReference type="Proteomes" id="UP000294689"/>
    </source>
</evidence>
<accession>A0A4V3F8A9</accession>
<protein>
    <submittedName>
        <fullName evidence="1">Uncharacterized protein</fullName>
    </submittedName>
</protein>
<dbReference type="AlphaFoldDB" id="A0A4V3F8A9"/>
<name>A0A4V3F8A9_9FLAO</name>
<organism evidence="1 2">
    <name type="scientific">Gelidibacter sediminis</name>
    <dbReference type="NCBI Taxonomy" id="1608710"/>
    <lineage>
        <taxon>Bacteria</taxon>
        <taxon>Pseudomonadati</taxon>
        <taxon>Bacteroidota</taxon>
        <taxon>Flavobacteriia</taxon>
        <taxon>Flavobacteriales</taxon>
        <taxon>Flavobacteriaceae</taxon>
        <taxon>Gelidibacter</taxon>
    </lineage>
</organism>
<keyword evidence="2" id="KW-1185">Reference proteome</keyword>
<dbReference type="EMBL" id="SOBW01000008">
    <property type="protein sequence ID" value="TDU39676.1"/>
    <property type="molecule type" value="Genomic_DNA"/>
</dbReference>
<reference evidence="1 2" key="1">
    <citation type="submission" date="2019-03" db="EMBL/GenBank/DDBJ databases">
        <title>Genomic Encyclopedia of Archaeal and Bacterial Type Strains, Phase II (KMG-II): from individual species to whole genera.</title>
        <authorList>
            <person name="Goeker M."/>
        </authorList>
    </citation>
    <scope>NUCLEOTIDE SEQUENCE [LARGE SCALE GENOMIC DNA]</scope>
    <source>
        <strain evidence="1 2">DSM 28135</strain>
    </source>
</reference>
<proteinExistence type="predicted"/>
<evidence type="ECO:0000313" key="1">
    <source>
        <dbReference type="EMBL" id="TDU39676.1"/>
    </source>
</evidence>
<gene>
    <name evidence="1" type="ORF">BXY82_1706</name>
</gene>
<sequence length="50" mass="5707">MMATNLLGMANFLVKGKKASMVLIGVQLAYLIYKYQKDKKAQLKRLKAKF</sequence>
<comment type="caution">
    <text evidence="1">The sequence shown here is derived from an EMBL/GenBank/DDBJ whole genome shotgun (WGS) entry which is preliminary data.</text>
</comment>
<dbReference type="Proteomes" id="UP000294689">
    <property type="component" value="Unassembled WGS sequence"/>
</dbReference>